<dbReference type="PANTHER" id="PTHR10127:SF794">
    <property type="entry name" value="ZINC METALLOPROTEINASE NAS-22-RELATED"/>
    <property type="match status" value="1"/>
</dbReference>
<dbReference type="Gene3D" id="3.40.390.10">
    <property type="entry name" value="Collagenase (Catalytic Domain)"/>
    <property type="match status" value="1"/>
</dbReference>
<evidence type="ECO:0000313" key="5">
    <source>
        <dbReference type="Proteomes" id="UP000038045"/>
    </source>
</evidence>
<feature type="binding site" evidence="2">
    <location>
        <position position="135"/>
    </location>
    <ligand>
        <name>Zn(2+)</name>
        <dbReference type="ChEBI" id="CHEBI:29105"/>
        <note>catalytic</note>
    </ligand>
</feature>
<dbReference type="Pfam" id="PF01400">
    <property type="entry name" value="Astacin"/>
    <property type="match status" value="1"/>
</dbReference>
<feature type="binding site" evidence="2">
    <location>
        <position position="129"/>
    </location>
    <ligand>
        <name>Zn(2+)</name>
        <dbReference type="ChEBI" id="CHEBI:29105"/>
        <note>catalytic</note>
    </ligand>
</feature>
<accession>A0A0N4Z7J4</accession>
<dbReference type="CDD" id="cd04280">
    <property type="entry name" value="ZnMc_astacin_like"/>
    <property type="match status" value="1"/>
</dbReference>
<dbReference type="GO" id="GO:0004222">
    <property type="term" value="F:metalloendopeptidase activity"/>
    <property type="evidence" value="ECO:0007669"/>
    <property type="project" value="UniProtKB-UniRule"/>
</dbReference>
<evidence type="ECO:0000256" key="2">
    <source>
        <dbReference type="PROSITE-ProRule" id="PRU01211"/>
    </source>
</evidence>
<organism evidence="5 6">
    <name type="scientific">Parastrongyloides trichosuri</name>
    <name type="common">Possum-specific nematode worm</name>
    <dbReference type="NCBI Taxonomy" id="131310"/>
    <lineage>
        <taxon>Eukaryota</taxon>
        <taxon>Metazoa</taxon>
        <taxon>Ecdysozoa</taxon>
        <taxon>Nematoda</taxon>
        <taxon>Chromadorea</taxon>
        <taxon>Rhabditida</taxon>
        <taxon>Tylenchina</taxon>
        <taxon>Panagrolaimomorpha</taxon>
        <taxon>Strongyloidoidea</taxon>
        <taxon>Strongyloididae</taxon>
        <taxon>Parastrongyloides</taxon>
    </lineage>
</organism>
<comment type="cofactor">
    <cofactor evidence="2 3">
        <name>Zn(2+)</name>
        <dbReference type="ChEBI" id="CHEBI:29105"/>
    </cofactor>
    <text evidence="2 3">Binds 1 zinc ion per subunit.</text>
</comment>
<dbReference type="GO" id="GO:0008270">
    <property type="term" value="F:zinc ion binding"/>
    <property type="evidence" value="ECO:0007669"/>
    <property type="project" value="UniProtKB-UniRule"/>
</dbReference>
<keyword evidence="1" id="KW-1015">Disulfide bond</keyword>
<evidence type="ECO:0000256" key="1">
    <source>
        <dbReference type="ARBA" id="ARBA00023157"/>
    </source>
</evidence>
<feature type="chain" id="PRO_5005733225" description="Metalloendopeptidase" evidence="3">
    <location>
        <begin position="20"/>
        <end position="394"/>
    </location>
</feature>
<sequence>MKLKNSFFILSFLIISSFEKEYQIQNKIRKRSIFRDKFNPWTFPIKYHIENHVDSKNVEKALEIISKETCITFNKSLTPISNERGIQFKWSKNSCSSDVGSVYINKPNTILLADGCQKEVGLIIHEICHSLGLIHEQSRSDRDNYISIQWDKIKSEAKNSYNLTNHSAYLTYLTSYDYGSIMHYHPTDFSMDKSSRTMIPKKYEEYLDMMGQYSYLSFNDIKKLNLCHCNKCKWVKINSGRKNKTYKGINCSRNGYPDFRNCSRCICPSGFVGRDCNAVNSNPSGCNSSMIIVANRTLIKGSGIKRCINYVVTFENKRLNITIESLHASKAKICLQGISVEVKYRKDKGATGLLFCGEHKNKTIITETHDALIFYYGREEKNFMNIIVNMIDKN</sequence>
<proteinExistence type="predicted"/>
<dbReference type="InterPro" id="IPR001506">
    <property type="entry name" value="Peptidase_M12A"/>
</dbReference>
<comment type="caution">
    <text evidence="2">Lacks conserved residue(s) required for the propagation of feature annotation.</text>
</comment>
<keyword evidence="2 3" id="KW-0378">Hydrolase</keyword>
<keyword evidence="3" id="KW-0732">Signal</keyword>
<dbReference type="SUPFAM" id="SSF55486">
    <property type="entry name" value="Metalloproteases ('zincins'), catalytic domain"/>
    <property type="match status" value="1"/>
</dbReference>
<reference evidence="6" key="1">
    <citation type="submission" date="2017-02" db="UniProtKB">
        <authorList>
            <consortium name="WormBaseParasite"/>
        </authorList>
    </citation>
    <scope>IDENTIFICATION</scope>
</reference>
<dbReference type="AlphaFoldDB" id="A0A0N4Z7J4"/>
<evidence type="ECO:0000256" key="3">
    <source>
        <dbReference type="RuleBase" id="RU361183"/>
    </source>
</evidence>
<keyword evidence="2 3" id="KW-0479">Metal-binding</keyword>
<evidence type="ECO:0000313" key="6">
    <source>
        <dbReference type="WBParaSite" id="PTRK_0000314810.1"/>
    </source>
</evidence>
<dbReference type="STRING" id="131310.A0A0N4Z7J4"/>
<feature type="active site" evidence="2">
    <location>
        <position position="126"/>
    </location>
</feature>
<dbReference type="WBParaSite" id="PTRK_0000314810.1">
    <property type="protein sequence ID" value="PTRK_0000314810.1"/>
    <property type="gene ID" value="PTRK_0000314810"/>
</dbReference>
<dbReference type="EC" id="3.4.24.-" evidence="3"/>
<feature type="signal peptide" evidence="3">
    <location>
        <begin position="1"/>
        <end position="19"/>
    </location>
</feature>
<dbReference type="SMART" id="SM00235">
    <property type="entry name" value="ZnMc"/>
    <property type="match status" value="1"/>
</dbReference>
<dbReference type="PRINTS" id="PR00480">
    <property type="entry name" value="ASTACIN"/>
</dbReference>
<protein>
    <recommendedName>
        <fullName evidence="3">Metalloendopeptidase</fullName>
        <ecNumber evidence="3">3.4.24.-</ecNumber>
    </recommendedName>
</protein>
<name>A0A0N4Z7J4_PARTI</name>
<feature type="domain" description="Peptidase M12A" evidence="4">
    <location>
        <begin position="26"/>
        <end position="230"/>
    </location>
</feature>
<dbReference type="PANTHER" id="PTHR10127">
    <property type="entry name" value="DISCOIDIN, CUB, EGF, LAMININ , AND ZINC METALLOPROTEASE DOMAIN CONTAINING"/>
    <property type="match status" value="1"/>
</dbReference>
<keyword evidence="2 3" id="KW-0645">Protease</keyword>
<dbReference type="InterPro" id="IPR024079">
    <property type="entry name" value="MetalloPept_cat_dom_sf"/>
</dbReference>
<dbReference type="InterPro" id="IPR034035">
    <property type="entry name" value="Astacin-like_dom"/>
</dbReference>
<dbReference type="GO" id="GO:0006508">
    <property type="term" value="P:proteolysis"/>
    <property type="evidence" value="ECO:0007669"/>
    <property type="project" value="UniProtKB-KW"/>
</dbReference>
<evidence type="ECO:0000259" key="4">
    <source>
        <dbReference type="PROSITE" id="PS51864"/>
    </source>
</evidence>
<feature type="binding site" evidence="2">
    <location>
        <position position="125"/>
    </location>
    <ligand>
        <name>Zn(2+)</name>
        <dbReference type="ChEBI" id="CHEBI:29105"/>
        <note>catalytic</note>
    </ligand>
</feature>
<keyword evidence="2 3" id="KW-0862">Zinc</keyword>
<dbReference type="InterPro" id="IPR006026">
    <property type="entry name" value="Peptidase_Metallo"/>
</dbReference>
<keyword evidence="5" id="KW-1185">Reference proteome</keyword>
<dbReference type="Proteomes" id="UP000038045">
    <property type="component" value="Unplaced"/>
</dbReference>
<dbReference type="PROSITE" id="PS51864">
    <property type="entry name" value="ASTACIN"/>
    <property type="match status" value="1"/>
</dbReference>
<keyword evidence="2 3" id="KW-0482">Metalloprotease</keyword>